<feature type="domain" description="SHSP" evidence="3">
    <location>
        <begin position="28"/>
        <end position="142"/>
    </location>
</feature>
<dbReference type="EMBL" id="SNYH01000004">
    <property type="protein sequence ID" value="TDQ25551.1"/>
    <property type="molecule type" value="Genomic_DNA"/>
</dbReference>
<evidence type="ECO:0000256" key="1">
    <source>
        <dbReference type="PROSITE-ProRule" id="PRU00285"/>
    </source>
</evidence>
<dbReference type="Proteomes" id="UP000295390">
    <property type="component" value="Unassembled WGS sequence"/>
</dbReference>
<evidence type="ECO:0000256" key="2">
    <source>
        <dbReference type="RuleBase" id="RU003616"/>
    </source>
</evidence>
<name>A0A4R6TBI0_9FLAO</name>
<evidence type="ECO:0000313" key="4">
    <source>
        <dbReference type="EMBL" id="TDQ25551.1"/>
    </source>
</evidence>
<dbReference type="InterPro" id="IPR008978">
    <property type="entry name" value="HSP20-like_chaperone"/>
</dbReference>
<dbReference type="RefSeq" id="WP_133536238.1">
    <property type="nucleotide sequence ID" value="NZ_SNYH01000004.1"/>
</dbReference>
<gene>
    <name evidence="4" type="ORF">DFQ07_1976</name>
</gene>
<dbReference type="Pfam" id="PF00011">
    <property type="entry name" value="HSP20"/>
    <property type="match status" value="1"/>
</dbReference>
<keyword evidence="5" id="KW-1185">Reference proteome</keyword>
<comment type="caution">
    <text evidence="4">The sequence shown here is derived from an EMBL/GenBank/DDBJ whole genome shotgun (WGS) entry which is preliminary data.</text>
</comment>
<sequence length="142" mass="16368">MLLKRTDFPAFPNVFNEFLRDWSATNFSDTNTTLPAVNIKETENEFMVNVAAPGMSKEDFKIHLENDILTISSEKKESQENHNDNYTRKEYSYMSFKRSFTLPKGIVDSEKIKAAYENGELKITIPKLEEAKPKPAKLIKVE</sequence>
<dbReference type="PROSITE" id="PS01031">
    <property type="entry name" value="SHSP"/>
    <property type="match status" value="1"/>
</dbReference>
<protein>
    <submittedName>
        <fullName evidence="4">Heat shock protein Hsp20</fullName>
    </submittedName>
</protein>
<comment type="similarity">
    <text evidence="1 2">Belongs to the small heat shock protein (HSP20) family.</text>
</comment>
<dbReference type="Gene3D" id="2.60.40.790">
    <property type="match status" value="1"/>
</dbReference>
<evidence type="ECO:0000259" key="3">
    <source>
        <dbReference type="PROSITE" id="PS01031"/>
    </source>
</evidence>
<accession>A0A4R6TBI0</accession>
<dbReference type="InterPro" id="IPR031107">
    <property type="entry name" value="Small_HSP"/>
</dbReference>
<dbReference type="AlphaFoldDB" id="A0A4R6TBI0"/>
<dbReference type="InterPro" id="IPR002068">
    <property type="entry name" value="A-crystallin/Hsp20_dom"/>
</dbReference>
<dbReference type="PANTHER" id="PTHR11527">
    <property type="entry name" value="HEAT-SHOCK PROTEIN 20 FAMILY MEMBER"/>
    <property type="match status" value="1"/>
</dbReference>
<dbReference type="OrthoDB" id="9814487at2"/>
<dbReference type="CDD" id="cd06464">
    <property type="entry name" value="ACD_sHsps-like"/>
    <property type="match status" value="1"/>
</dbReference>
<organism evidence="4 5">
    <name type="scientific">Tenacibaculum caenipelagi</name>
    <dbReference type="NCBI Taxonomy" id="1325435"/>
    <lineage>
        <taxon>Bacteria</taxon>
        <taxon>Pseudomonadati</taxon>
        <taxon>Bacteroidota</taxon>
        <taxon>Flavobacteriia</taxon>
        <taxon>Flavobacteriales</taxon>
        <taxon>Flavobacteriaceae</taxon>
        <taxon>Tenacibaculum</taxon>
    </lineage>
</organism>
<reference evidence="4 5" key="1">
    <citation type="submission" date="2019-03" db="EMBL/GenBank/DDBJ databases">
        <title>Genomic Encyclopedia of Type Strains, Phase III (KMG-III): the genomes of soil and plant-associated and newly described type strains.</title>
        <authorList>
            <person name="Whitman W."/>
        </authorList>
    </citation>
    <scope>NUCLEOTIDE SEQUENCE [LARGE SCALE GENOMIC DNA]</scope>
    <source>
        <strain evidence="4 5">CECT 8283</strain>
    </source>
</reference>
<proteinExistence type="inferred from homology"/>
<keyword evidence="4" id="KW-0346">Stress response</keyword>
<evidence type="ECO:0000313" key="5">
    <source>
        <dbReference type="Proteomes" id="UP000295390"/>
    </source>
</evidence>
<dbReference type="SUPFAM" id="SSF49764">
    <property type="entry name" value="HSP20-like chaperones"/>
    <property type="match status" value="1"/>
</dbReference>